<protein>
    <submittedName>
        <fullName evidence="4">HIRAN domain-containing protein</fullName>
    </submittedName>
</protein>
<accession>A0A839HCB5</accession>
<evidence type="ECO:0000256" key="1">
    <source>
        <dbReference type="ARBA" id="ARBA00022723"/>
    </source>
</evidence>
<organism evidence="4 5">
    <name type="scientific">Thiospirillum jenense</name>
    <dbReference type="NCBI Taxonomy" id="1653858"/>
    <lineage>
        <taxon>Bacteria</taxon>
        <taxon>Pseudomonadati</taxon>
        <taxon>Pseudomonadota</taxon>
        <taxon>Gammaproteobacteria</taxon>
        <taxon>Chromatiales</taxon>
        <taxon>Chromatiaceae</taxon>
        <taxon>Thiospirillum</taxon>
    </lineage>
</organism>
<dbReference type="Gene3D" id="3.30.70.2330">
    <property type="match status" value="1"/>
</dbReference>
<dbReference type="Proteomes" id="UP000548632">
    <property type="component" value="Unassembled WGS sequence"/>
</dbReference>
<reference evidence="4 5" key="1">
    <citation type="journal article" date="2020" name="Arch. Microbiol.">
        <title>The genome sequence of the giant phototrophic gammaproteobacterium Thiospirillum jenense gives insight into its physiological properties and phylogenetic relationships.</title>
        <authorList>
            <person name="Imhoff J.F."/>
            <person name="Meyer T.E."/>
            <person name="Kyndt J.A."/>
        </authorList>
    </citation>
    <scope>NUCLEOTIDE SEQUENCE [LARGE SCALE GENOMIC DNA]</scope>
    <source>
        <strain evidence="4 5">DSM 216</strain>
    </source>
</reference>
<dbReference type="GO" id="GO:0003676">
    <property type="term" value="F:nucleic acid binding"/>
    <property type="evidence" value="ECO:0007669"/>
    <property type="project" value="InterPro"/>
</dbReference>
<dbReference type="GO" id="GO:0008270">
    <property type="term" value="F:zinc ion binding"/>
    <property type="evidence" value="ECO:0007669"/>
    <property type="project" value="InterPro"/>
</dbReference>
<dbReference type="EMBL" id="JABVCQ010000010">
    <property type="protein sequence ID" value="MBB1125790.1"/>
    <property type="molecule type" value="Genomic_DNA"/>
</dbReference>
<sequence length="128" mass="14207">MTKDDYWYRYYTAAANHQPSVKKSIETKVVGVAYEGRQAIVALLKVGEEVQLVREPNNPYDGNAIKVVRHTGQCFGFINKSLAVELAPQFDNHGSPIKAMIIAMTGGYSSDANIGVTIQFNLPETSWR</sequence>
<evidence type="ECO:0000313" key="5">
    <source>
        <dbReference type="Proteomes" id="UP000548632"/>
    </source>
</evidence>
<gene>
    <name evidence="4" type="ORF">HUK38_06030</name>
</gene>
<keyword evidence="5" id="KW-1185">Reference proteome</keyword>
<feature type="domain" description="HIRAN" evidence="3">
    <location>
        <begin position="22"/>
        <end position="122"/>
    </location>
</feature>
<dbReference type="InterPro" id="IPR014905">
    <property type="entry name" value="HIRAN"/>
</dbReference>
<keyword evidence="1" id="KW-0479">Metal-binding</keyword>
<name>A0A839HCB5_9GAMM</name>
<dbReference type="GO" id="GO:0016818">
    <property type="term" value="F:hydrolase activity, acting on acid anhydrides, in phosphorus-containing anhydrides"/>
    <property type="evidence" value="ECO:0007669"/>
    <property type="project" value="InterPro"/>
</dbReference>
<dbReference type="Pfam" id="PF08797">
    <property type="entry name" value="HIRAN"/>
    <property type="match status" value="1"/>
</dbReference>
<proteinExistence type="predicted"/>
<evidence type="ECO:0000313" key="4">
    <source>
        <dbReference type="EMBL" id="MBB1125790.1"/>
    </source>
</evidence>
<evidence type="ECO:0000256" key="2">
    <source>
        <dbReference type="ARBA" id="ARBA00022801"/>
    </source>
</evidence>
<comment type="caution">
    <text evidence="4">The sequence shown here is derived from an EMBL/GenBank/DDBJ whole genome shotgun (WGS) entry which is preliminary data.</text>
</comment>
<dbReference type="AlphaFoldDB" id="A0A839HCB5"/>
<dbReference type="SMART" id="SM00910">
    <property type="entry name" value="HIRAN"/>
    <property type="match status" value="1"/>
</dbReference>
<evidence type="ECO:0000259" key="3">
    <source>
        <dbReference type="SMART" id="SM00910"/>
    </source>
</evidence>
<keyword evidence="2" id="KW-0378">Hydrolase</keyword>
<dbReference type="RefSeq" id="WP_182583424.1">
    <property type="nucleotide sequence ID" value="NZ_JABVCQ010000010.1"/>
</dbReference>